<dbReference type="InterPro" id="IPR010982">
    <property type="entry name" value="Lambda_DNA-bd_dom_sf"/>
</dbReference>
<organism evidence="2 3">
    <name type="scientific">Stella humosa</name>
    <dbReference type="NCBI Taxonomy" id="94"/>
    <lineage>
        <taxon>Bacteria</taxon>
        <taxon>Pseudomonadati</taxon>
        <taxon>Pseudomonadota</taxon>
        <taxon>Alphaproteobacteria</taxon>
        <taxon>Rhodospirillales</taxon>
        <taxon>Stellaceae</taxon>
        <taxon>Stella</taxon>
    </lineage>
</organism>
<evidence type="ECO:0000313" key="3">
    <source>
        <dbReference type="Proteomes" id="UP000278222"/>
    </source>
</evidence>
<dbReference type="InterPro" id="IPR001387">
    <property type="entry name" value="Cro/C1-type_HTH"/>
</dbReference>
<dbReference type="Pfam" id="PF01381">
    <property type="entry name" value="HTH_3"/>
    <property type="match status" value="1"/>
</dbReference>
<comment type="caution">
    <text evidence="2">The sequence shown here is derived from an EMBL/GenBank/DDBJ whole genome shotgun (WGS) entry which is preliminary data.</text>
</comment>
<reference evidence="2 3" key="1">
    <citation type="submission" date="2018-11" db="EMBL/GenBank/DDBJ databases">
        <title>Genomic Encyclopedia of Type Strains, Phase IV (KMG-IV): sequencing the most valuable type-strain genomes for metagenomic binning, comparative biology and taxonomic classification.</title>
        <authorList>
            <person name="Goeker M."/>
        </authorList>
    </citation>
    <scope>NUCLEOTIDE SEQUENCE [LARGE SCALE GENOMIC DNA]</scope>
    <source>
        <strain evidence="2 3">DSM 5900</strain>
    </source>
</reference>
<dbReference type="EMBL" id="RJKX01000011">
    <property type="protein sequence ID" value="ROQ01330.1"/>
    <property type="molecule type" value="Genomic_DNA"/>
</dbReference>
<dbReference type="AlphaFoldDB" id="A0A3N1MF30"/>
<accession>A0A3N1MF30</accession>
<feature type="domain" description="HTH cro/C1-type" evidence="1">
    <location>
        <begin position="23"/>
        <end position="78"/>
    </location>
</feature>
<dbReference type="Gene3D" id="1.10.260.40">
    <property type="entry name" value="lambda repressor-like DNA-binding domains"/>
    <property type="match status" value="1"/>
</dbReference>
<keyword evidence="3" id="KW-1185">Reference proteome</keyword>
<protein>
    <submittedName>
        <fullName evidence="2">Helix-turn-helix protein</fullName>
    </submittedName>
</protein>
<proteinExistence type="predicted"/>
<evidence type="ECO:0000259" key="1">
    <source>
        <dbReference type="PROSITE" id="PS50943"/>
    </source>
</evidence>
<sequence>MYAQYVRSADHARQLRQDAGRWLRSCREARAMTQRDLAERVGLRYYTFISQIEGGHGRIPPDQYEAWAIALDIEPRDFAKSMLRYYDPFTFRLLFPEEMAVSA</sequence>
<dbReference type="CDD" id="cd00093">
    <property type="entry name" value="HTH_XRE"/>
    <property type="match status" value="1"/>
</dbReference>
<gene>
    <name evidence="2" type="ORF">EDC65_0508</name>
</gene>
<dbReference type="Proteomes" id="UP000278222">
    <property type="component" value="Unassembled WGS sequence"/>
</dbReference>
<name>A0A3N1MF30_9PROT</name>
<dbReference type="SUPFAM" id="SSF47413">
    <property type="entry name" value="lambda repressor-like DNA-binding domains"/>
    <property type="match status" value="1"/>
</dbReference>
<evidence type="ECO:0000313" key="2">
    <source>
        <dbReference type="EMBL" id="ROQ01330.1"/>
    </source>
</evidence>
<dbReference type="PROSITE" id="PS50943">
    <property type="entry name" value="HTH_CROC1"/>
    <property type="match status" value="1"/>
</dbReference>
<dbReference type="GO" id="GO:0003677">
    <property type="term" value="F:DNA binding"/>
    <property type="evidence" value="ECO:0007669"/>
    <property type="project" value="InterPro"/>
</dbReference>
<dbReference type="SMART" id="SM00530">
    <property type="entry name" value="HTH_XRE"/>
    <property type="match status" value="1"/>
</dbReference>
<dbReference type="OrthoDB" id="7275024at2"/>